<evidence type="ECO:0000256" key="1">
    <source>
        <dbReference type="ARBA" id="ARBA00002778"/>
    </source>
</evidence>
<evidence type="ECO:0000256" key="12">
    <source>
        <dbReference type="RuleBase" id="RU368004"/>
    </source>
</evidence>
<evidence type="ECO:0000256" key="5">
    <source>
        <dbReference type="ARBA" id="ARBA00017788"/>
    </source>
</evidence>
<evidence type="ECO:0000313" key="14">
    <source>
        <dbReference type="Proteomes" id="UP000789342"/>
    </source>
</evidence>
<evidence type="ECO:0000256" key="2">
    <source>
        <dbReference type="ARBA" id="ARBA00004496"/>
    </source>
</evidence>
<evidence type="ECO:0000256" key="7">
    <source>
        <dbReference type="ARBA" id="ARBA00022603"/>
    </source>
</evidence>
<dbReference type="InterPro" id="IPR029063">
    <property type="entry name" value="SAM-dependent_MTases_sf"/>
</dbReference>
<dbReference type="PANTHER" id="PTHR21210:SF0">
    <property type="entry name" value="TRNA (URACIL-O(2)-)-METHYLTRANSFERASE-RELATED"/>
    <property type="match status" value="1"/>
</dbReference>
<keyword evidence="6 12" id="KW-0963">Cytoplasm</keyword>
<organism evidence="13 14">
    <name type="scientific">Acaulospora morrowiae</name>
    <dbReference type="NCBI Taxonomy" id="94023"/>
    <lineage>
        <taxon>Eukaryota</taxon>
        <taxon>Fungi</taxon>
        <taxon>Fungi incertae sedis</taxon>
        <taxon>Mucoromycota</taxon>
        <taxon>Glomeromycotina</taxon>
        <taxon>Glomeromycetes</taxon>
        <taxon>Diversisporales</taxon>
        <taxon>Acaulosporaceae</taxon>
        <taxon>Acaulospora</taxon>
    </lineage>
</organism>
<proteinExistence type="inferred from homology"/>
<dbReference type="InterPro" id="IPR011671">
    <property type="entry name" value="tRNA_uracil_MeTrfase"/>
</dbReference>
<name>A0A9N9N8A7_9GLOM</name>
<comment type="similarity">
    <text evidence="3 12">Belongs to the TRM44 family.</text>
</comment>
<comment type="function">
    <text evidence="1">Probable adenosyl-L-methionine (AdoMet)-dependent tRNA (uracil-O(2)-)-methyltransferase.</text>
</comment>
<accession>A0A9N9N8A7</accession>
<evidence type="ECO:0000256" key="10">
    <source>
        <dbReference type="ARBA" id="ARBA00022694"/>
    </source>
</evidence>
<dbReference type="Proteomes" id="UP000789342">
    <property type="component" value="Unassembled WGS sequence"/>
</dbReference>
<comment type="caution">
    <text evidence="13">The sequence shown here is derived from an EMBL/GenBank/DDBJ whole genome shotgun (WGS) entry which is preliminary data.</text>
</comment>
<dbReference type="GO" id="GO:0005737">
    <property type="term" value="C:cytoplasm"/>
    <property type="evidence" value="ECO:0007669"/>
    <property type="project" value="UniProtKB-SubCell"/>
</dbReference>
<evidence type="ECO:0000256" key="9">
    <source>
        <dbReference type="ARBA" id="ARBA00022691"/>
    </source>
</evidence>
<evidence type="ECO:0000256" key="11">
    <source>
        <dbReference type="ARBA" id="ARBA00047957"/>
    </source>
</evidence>
<dbReference type="GO" id="GO:0141101">
    <property type="term" value="F:tRNA(Ser) (uridine(44)-2'-O-)-methyltransferase activity"/>
    <property type="evidence" value="ECO:0007669"/>
    <property type="project" value="UniProtKB-EC"/>
</dbReference>
<dbReference type="AlphaFoldDB" id="A0A9N9N8A7"/>
<keyword evidence="10 12" id="KW-0819">tRNA processing</keyword>
<dbReference type="OrthoDB" id="10047021at2759"/>
<dbReference type="Gene3D" id="3.40.50.150">
    <property type="entry name" value="Vaccinia Virus protein VP39"/>
    <property type="match status" value="1"/>
</dbReference>
<gene>
    <name evidence="13" type="ORF">AMORRO_LOCUS12631</name>
</gene>
<keyword evidence="8 12" id="KW-0808">Transferase</keyword>
<sequence>NAPTLIWGDKTWHIIAEAEVPFTKDVFWKDRWTKEVNLVIPPISSVEIIGDTETEIQDRFSDAHHNQDFLKSTPTRTIKRKLIPKRKNKDEELEELVESLESRVVYTPLVEKDIPFYYPKVSCISYVYSEYKPSCDALVISKDSEDDCQPRIRIQIIPSQSFGSWFPVTEKMKYAYQRLFKTLFKWCQNTAKGYQKRFHHDLLVPKEFYHETYQRIKSKYADSWVRNWPEKTDPTKFVFEDIAIASWLISLWELERKENGQDRPQSFVDLGCGNGLLTYLLSAEGHEGVGIDSRKRKIWDIFQEKGTNLKVETLQPNSVKFPNVDWLIGNHADELVPWIPIIAAKSSENTKFMVIPCCFYALSGVKYNFEKRITCGGKYKAYQEYIQEIIEKCGFVVEYDWLRIPSTKNVAMFQLQMMTME</sequence>
<dbReference type="EC" id="2.1.1.211" evidence="4 12"/>
<comment type="catalytic activity">
    <reaction evidence="11 12">
        <text>uridine(44) in tRNA(Ser) + S-adenosyl-L-methionine = 2'-O-methyluridine(44) in tRNA(Ser) + S-adenosyl-L-homocysteine + H(+)</text>
        <dbReference type="Rhea" id="RHEA:43100"/>
        <dbReference type="Rhea" id="RHEA-COMP:10339"/>
        <dbReference type="Rhea" id="RHEA-COMP:10340"/>
        <dbReference type="ChEBI" id="CHEBI:15378"/>
        <dbReference type="ChEBI" id="CHEBI:57856"/>
        <dbReference type="ChEBI" id="CHEBI:59789"/>
        <dbReference type="ChEBI" id="CHEBI:65315"/>
        <dbReference type="ChEBI" id="CHEBI:74478"/>
        <dbReference type="EC" id="2.1.1.211"/>
    </reaction>
</comment>
<evidence type="ECO:0000256" key="3">
    <source>
        <dbReference type="ARBA" id="ARBA00009056"/>
    </source>
</evidence>
<keyword evidence="14" id="KW-1185">Reference proteome</keyword>
<reference evidence="13" key="1">
    <citation type="submission" date="2021-06" db="EMBL/GenBank/DDBJ databases">
        <authorList>
            <person name="Kallberg Y."/>
            <person name="Tangrot J."/>
            <person name="Rosling A."/>
        </authorList>
    </citation>
    <scope>NUCLEOTIDE SEQUENCE</scope>
    <source>
        <strain evidence="13">CL551</strain>
    </source>
</reference>
<dbReference type="Pfam" id="PF07757">
    <property type="entry name" value="AdoMet_MTase"/>
    <property type="match status" value="1"/>
</dbReference>
<dbReference type="EMBL" id="CAJVPV010019169">
    <property type="protein sequence ID" value="CAG8710095.1"/>
    <property type="molecule type" value="Genomic_DNA"/>
</dbReference>
<evidence type="ECO:0000256" key="4">
    <source>
        <dbReference type="ARBA" id="ARBA00012795"/>
    </source>
</evidence>
<evidence type="ECO:0000313" key="13">
    <source>
        <dbReference type="EMBL" id="CAG8710095.1"/>
    </source>
</evidence>
<evidence type="ECO:0000256" key="8">
    <source>
        <dbReference type="ARBA" id="ARBA00022679"/>
    </source>
</evidence>
<dbReference type="PANTHER" id="PTHR21210">
    <property type="entry name" value="TRNA (URACIL-O(2)-)-METHYLTRANSFERASE-RELATED"/>
    <property type="match status" value="1"/>
</dbReference>
<dbReference type="SUPFAM" id="SSF53335">
    <property type="entry name" value="S-adenosyl-L-methionine-dependent methyltransferases"/>
    <property type="match status" value="1"/>
</dbReference>
<protein>
    <recommendedName>
        <fullName evidence="5 12">tRNA (uracil-O(2)-)-methyltransferase</fullName>
        <ecNumber evidence="4 12">2.1.1.211</ecNumber>
    </recommendedName>
</protein>
<comment type="function">
    <text evidence="12">Adenosyl-L-methionine (AdoMet)-dependent tRNA (uracil-O(2)-)-methyltransferase.</text>
</comment>
<keyword evidence="9 12" id="KW-0949">S-adenosyl-L-methionine</keyword>
<feature type="non-terminal residue" evidence="13">
    <location>
        <position position="1"/>
    </location>
</feature>
<comment type="subcellular location">
    <subcellularLocation>
        <location evidence="2 12">Cytoplasm</location>
    </subcellularLocation>
</comment>
<evidence type="ECO:0000256" key="6">
    <source>
        <dbReference type="ARBA" id="ARBA00022490"/>
    </source>
</evidence>
<dbReference type="GO" id="GO:0030488">
    <property type="term" value="P:tRNA methylation"/>
    <property type="evidence" value="ECO:0007669"/>
    <property type="project" value="UniProtKB-UniRule"/>
</dbReference>
<keyword evidence="7 12" id="KW-0489">Methyltransferase</keyword>